<sequence>MSGAQRFKNTICMHYTVHGKVSEYQVESTVLSVIWDEYVSDGTIFNQTLRVLKNMGYISSVKVDVESNDKDTIGSVIIHVGSNLDCGLMSSKIKRLGWVHKFPAKFKTGYVGPTSKFSNYMTSHMLNRATANSALASDGGADLGKLKHGRTAYQEKWIILVEGAADVAHLARIEYQNTMEIGGARLDDRALDLARTKEKVVAFMDGDDKGADNLRRLRSILNIDEGLLADRGVEVEELGLDRIMDLLKPAVKRIKKEMRDGSRKSRTDAHTAEI</sequence>
<dbReference type="KEGG" id="csy:CENSYa_0146"/>
<dbReference type="EMBL" id="DP000238">
    <property type="protein sequence ID" value="ABK76791.1"/>
    <property type="molecule type" value="Genomic_DNA"/>
</dbReference>
<gene>
    <name evidence="1" type="ordered locus">CENSYa_0146</name>
</gene>
<reference evidence="1 2" key="1">
    <citation type="journal article" date="2006" name="Proc. Natl. Acad. Sci. U.S.A.">
        <title>Genomic analysis of the uncultivated marine crenarchaeote Cenarchaeum symbiosum.</title>
        <authorList>
            <person name="Hallam S.J."/>
            <person name="Konstantinidis K.T."/>
            <person name="Putnam N."/>
            <person name="Schleper C."/>
            <person name="Watanabe Y."/>
            <person name="Sugahara J."/>
            <person name="Preston C."/>
            <person name="de la Torre J."/>
            <person name="Richardson P.M."/>
            <person name="DeLong E.F."/>
        </authorList>
    </citation>
    <scope>NUCLEOTIDE SEQUENCE [LARGE SCALE GENOMIC DNA]</scope>
    <source>
        <strain evidence="2">A</strain>
    </source>
</reference>
<dbReference type="Pfam" id="PF13155">
    <property type="entry name" value="Toprim_2"/>
    <property type="match status" value="1"/>
</dbReference>
<proteinExistence type="predicted"/>
<evidence type="ECO:0000313" key="2">
    <source>
        <dbReference type="Proteomes" id="UP000000758"/>
    </source>
</evidence>
<dbReference type="InterPro" id="IPR034154">
    <property type="entry name" value="TOPRIM_DnaG/twinkle"/>
</dbReference>
<name>A0RTX4_CENSY</name>
<dbReference type="Gene3D" id="3.40.1360.10">
    <property type="match status" value="1"/>
</dbReference>
<dbReference type="HOGENOM" id="CLU_088475_0_0_2"/>
<protein>
    <submittedName>
        <fullName evidence="1">Bacterial-type DNA primase</fullName>
    </submittedName>
</protein>
<accession>A0RTX4</accession>
<dbReference type="EnsemblBacteria" id="ABK76791">
    <property type="protein sequence ID" value="ABK76791"/>
    <property type="gene ID" value="CENSYa_0146"/>
</dbReference>
<dbReference type="Proteomes" id="UP000000758">
    <property type="component" value="Chromosome"/>
</dbReference>
<dbReference type="STRING" id="414004.CENSYa_0146"/>
<keyword evidence="2" id="KW-1185">Reference proteome</keyword>
<dbReference type="SUPFAM" id="SSF110455">
    <property type="entry name" value="Toprim domain"/>
    <property type="match status" value="1"/>
</dbReference>
<evidence type="ECO:0000313" key="1">
    <source>
        <dbReference type="EMBL" id="ABK76791.1"/>
    </source>
</evidence>
<dbReference type="CDD" id="cd01029">
    <property type="entry name" value="TOPRIM_primases"/>
    <property type="match status" value="1"/>
</dbReference>
<dbReference type="AlphaFoldDB" id="A0RTX4"/>
<organism evidence="1 2">
    <name type="scientific">Cenarchaeum symbiosum (strain A)</name>
    <dbReference type="NCBI Taxonomy" id="414004"/>
    <lineage>
        <taxon>Archaea</taxon>
        <taxon>Nitrososphaerota</taxon>
        <taxon>Candidatus Cenarchaeales</taxon>
        <taxon>Candidatus Cenarchaeaceae</taxon>
        <taxon>Candidatus Cenarchaeum</taxon>
    </lineage>
</organism>